<dbReference type="EMBL" id="QJKJ01000256">
    <property type="protein sequence ID" value="RDY13546.1"/>
    <property type="molecule type" value="Genomic_DNA"/>
</dbReference>
<dbReference type="AlphaFoldDB" id="A0A371IER8"/>
<protein>
    <submittedName>
        <fullName evidence="1">Uncharacterized protein</fullName>
    </submittedName>
</protein>
<gene>
    <name evidence="1" type="ORF">CR513_01511</name>
</gene>
<feature type="non-terminal residue" evidence="1">
    <location>
        <position position="1"/>
    </location>
</feature>
<dbReference type="Proteomes" id="UP000257109">
    <property type="component" value="Unassembled WGS sequence"/>
</dbReference>
<evidence type="ECO:0000313" key="1">
    <source>
        <dbReference type="EMBL" id="RDY13546.1"/>
    </source>
</evidence>
<sequence>MDSALVLAGMDSALATWGQIEEETRRFGLEADLALLLYIPTILVPLPHDPMASKVNLASGLSNRRPSVETESASVGRHGFGQVFLVPRLNRRGSSSSSPSSSSGSEALVAMPMTVAKGTSSQSHAPLYQGRNTLSGSTRRCCHITLRYLAPRWHLCLKARSRSIDPMPTKRVCHAAKEGEGDFVYMLETILVDLGVTLPLDHFMANVLRTLRVAPSQLHPNG</sequence>
<name>A0A371IER8_MUCPR</name>
<evidence type="ECO:0000313" key="2">
    <source>
        <dbReference type="Proteomes" id="UP000257109"/>
    </source>
</evidence>
<keyword evidence="2" id="KW-1185">Reference proteome</keyword>
<reference evidence="1" key="1">
    <citation type="submission" date="2018-05" db="EMBL/GenBank/DDBJ databases">
        <title>Draft genome of Mucuna pruriens seed.</title>
        <authorList>
            <person name="Nnadi N.E."/>
            <person name="Vos R."/>
            <person name="Hasami M.H."/>
            <person name="Devisetty U.K."/>
            <person name="Aguiy J.C."/>
        </authorList>
    </citation>
    <scope>NUCLEOTIDE SEQUENCE [LARGE SCALE GENOMIC DNA]</scope>
    <source>
        <strain evidence="1">JCA_2017</strain>
    </source>
</reference>
<proteinExistence type="predicted"/>
<organism evidence="1 2">
    <name type="scientific">Mucuna pruriens</name>
    <name type="common">Velvet bean</name>
    <name type="synonym">Dolichos pruriens</name>
    <dbReference type="NCBI Taxonomy" id="157652"/>
    <lineage>
        <taxon>Eukaryota</taxon>
        <taxon>Viridiplantae</taxon>
        <taxon>Streptophyta</taxon>
        <taxon>Embryophyta</taxon>
        <taxon>Tracheophyta</taxon>
        <taxon>Spermatophyta</taxon>
        <taxon>Magnoliopsida</taxon>
        <taxon>eudicotyledons</taxon>
        <taxon>Gunneridae</taxon>
        <taxon>Pentapetalae</taxon>
        <taxon>rosids</taxon>
        <taxon>fabids</taxon>
        <taxon>Fabales</taxon>
        <taxon>Fabaceae</taxon>
        <taxon>Papilionoideae</taxon>
        <taxon>50 kb inversion clade</taxon>
        <taxon>NPAAA clade</taxon>
        <taxon>indigoferoid/millettioid clade</taxon>
        <taxon>Phaseoleae</taxon>
        <taxon>Mucuna</taxon>
    </lineage>
</organism>
<comment type="caution">
    <text evidence="1">The sequence shown here is derived from an EMBL/GenBank/DDBJ whole genome shotgun (WGS) entry which is preliminary data.</text>
</comment>
<dbReference type="OrthoDB" id="1459528at2759"/>
<accession>A0A371IER8</accession>